<dbReference type="EMBL" id="NEVP01000006">
    <property type="protein sequence ID" value="OZI51865.1"/>
    <property type="molecule type" value="Genomic_DNA"/>
</dbReference>
<gene>
    <name evidence="2" type="ORF">CAL25_10100</name>
</gene>
<keyword evidence="1" id="KW-0472">Membrane</keyword>
<name>A0A261TQZ2_9BORD</name>
<feature type="transmembrane region" description="Helical" evidence="1">
    <location>
        <begin position="63"/>
        <end position="82"/>
    </location>
</feature>
<sequence length="190" mass="20017">MNSIFNVYLLPLVAFALLGVIWRMRSAARAAQANAPGGPAVKGNVVPDTPALALRDILMGGTLYLVLGPLAALATLALGASISNLNADAFTRILVAGVQTAYLFGGMPALCTGLLAGALRTSRWSWGRFGLTATAGMVGTMTLYLGNFHDRWPGDPIGPAFLLVGLPALLGTAIMTAVFYSRPWRMRRRG</sequence>
<dbReference type="RefSeq" id="WP_094799819.1">
    <property type="nucleotide sequence ID" value="NZ_NEVN01000005.1"/>
</dbReference>
<accession>A0A261TQZ2</accession>
<keyword evidence="1" id="KW-1133">Transmembrane helix</keyword>
<feature type="transmembrane region" description="Helical" evidence="1">
    <location>
        <begin position="102"/>
        <end position="119"/>
    </location>
</feature>
<keyword evidence="3" id="KW-1185">Reference proteome</keyword>
<organism evidence="2 3">
    <name type="scientific">Bordetella genomosp. 5</name>
    <dbReference type="NCBI Taxonomy" id="1395608"/>
    <lineage>
        <taxon>Bacteria</taxon>
        <taxon>Pseudomonadati</taxon>
        <taxon>Pseudomonadota</taxon>
        <taxon>Betaproteobacteria</taxon>
        <taxon>Burkholderiales</taxon>
        <taxon>Alcaligenaceae</taxon>
        <taxon>Bordetella</taxon>
    </lineage>
</organism>
<feature type="transmembrane region" description="Helical" evidence="1">
    <location>
        <begin position="126"/>
        <end position="145"/>
    </location>
</feature>
<dbReference type="OrthoDB" id="8657252at2"/>
<evidence type="ECO:0000256" key="1">
    <source>
        <dbReference type="SAM" id="Phobius"/>
    </source>
</evidence>
<dbReference type="Proteomes" id="UP000216913">
    <property type="component" value="Unassembled WGS sequence"/>
</dbReference>
<feature type="transmembrane region" description="Helical" evidence="1">
    <location>
        <begin position="6"/>
        <end position="22"/>
    </location>
</feature>
<comment type="caution">
    <text evidence="2">The sequence shown here is derived from an EMBL/GenBank/DDBJ whole genome shotgun (WGS) entry which is preliminary data.</text>
</comment>
<feature type="transmembrane region" description="Helical" evidence="1">
    <location>
        <begin position="157"/>
        <end position="180"/>
    </location>
</feature>
<evidence type="ECO:0000313" key="2">
    <source>
        <dbReference type="EMBL" id="OZI51865.1"/>
    </source>
</evidence>
<reference evidence="2 3" key="1">
    <citation type="submission" date="2017-05" db="EMBL/GenBank/DDBJ databases">
        <title>Complete and WGS of Bordetella genogroups.</title>
        <authorList>
            <person name="Spilker T."/>
            <person name="LiPuma J."/>
        </authorList>
    </citation>
    <scope>NUCLEOTIDE SEQUENCE [LARGE SCALE GENOMIC DNA]</scope>
    <source>
        <strain evidence="2 3">AU10456</strain>
    </source>
</reference>
<dbReference type="AlphaFoldDB" id="A0A261TQZ2"/>
<protein>
    <submittedName>
        <fullName evidence="2">Uncharacterized protein</fullName>
    </submittedName>
</protein>
<proteinExistence type="predicted"/>
<keyword evidence="1" id="KW-0812">Transmembrane</keyword>
<evidence type="ECO:0000313" key="3">
    <source>
        <dbReference type="Proteomes" id="UP000216913"/>
    </source>
</evidence>